<keyword evidence="2" id="KW-1185">Reference proteome</keyword>
<sequence length="65" mass="7304">VPWTPRVHGLVRNIEGQSCTLHRIVEQTRPPGSIRDVVYDTNPCYACQAPEKKCFLGCGPRVQEP</sequence>
<accession>A0AAQ4F4R2</accession>
<evidence type="ECO:0000313" key="1">
    <source>
        <dbReference type="EMBL" id="KAK8782087.1"/>
    </source>
</evidence>
<name>A0AAQ4F4R2_AMBAM</name>
<dbReference type="EMBL" id="JARKHS020007025">
    <property type="protein sequence ID" value="KAK8782087.1"/>
    <property type="molecule type" value="Genomic_DNA"/>
</dbReference>
<evidence type="ECO:0000313" key="2">
    <source>
        <dbReference type="Proteomes" id="UP001321473"/>
    </source>
</evidence>
<organism evidence="1 2">
    <name type="scientific">Amblyomma americanum</name>
    <name type="common">Lone star tick</name>
    <dbReference type="NCBI Taxonomy" id="6943"/>
    <lineage>
        <taxon>Eukaryota</taxon>
        <taxon>Metazoa</taxon>
        <taxon>Ecdysozoa</taxon>
        <taxon>Arthropoda</taxon>
        <taxon>Chelicerata</taxon>
        <taxon>Arachnida</taxon>
        <taxon>Acari</taxon>
        <taxon>Parasitiformes</taxon>
        <taxon>Ixodida</taxon>
        <taxon>Ixodoidea</taxon>
        <taxon>Ixodidae</taxon>
        <taxon>Amblyomminae</taxon>
        <taxon>Amblyomma</taxon>
    </lineage>
</organism>
<gene>
    <name evidence="1" type="ORF">V5799_016571</name>
</gene>
<comment type="caution">
    <text evidence="1">The sequence shown here is derived from an EMBL/GenBank/DDBJ whole genome shotgun (WGS) entry which is preliminary data.</text>
</comment>
<proteinExistence type="predicted"/>
<dbReference type="AlphaFoldDB" id="A0AAQ4F4R2"/>
<feature type="non-terminal residue" evidence="1">
    <location>
        <position position="1"/>
    </location>
</feature>
<protein>
    <submittedName>
        <fullName evidence="1">Uncharacterized protein</fullName>
    </submittedName>
</protein>
<dbReference type="Proteomes" id="UP001321473">
    <property type="component" value="Unassembled WGS sequence"/>
</dbReference>
<reference evidence="1 2" key="1">
    <citation type="journal article" date="2023" name="Arcadia Sci">
        <title>De novo assembly of a long-read Amblyomma americanum tick genome.</title>
        <authorList>
            <person name="Chou S."/>
            <person name="Poskanzer K.E."/>
            <person name="Rollins M."/>
            <person name="Thuy-Boun P.S."/>
        </authorList>
    </citation>
    <scope>NUCLEOTIDE SEQUENCE [LARGE SCALE GENOMIC DNA]</scope>
    <source>
        <strain evidence="1">F_SG_1</strain>
        <tissue evidence="1">Salivary glands</tissue>
    </source>
</reference>